<gene>
    <name evidence="2" type="ORF">GS597_06350</name>
</gene>
<reference evidence="2" key="1">
    <citation type="submission" date="2019-12" db="EMBL/GenBank/DDBJ databases">
        <title>High-Quality draft genome sequences of three cyanobacteria isolated from the limestone walls of the Old Cathedral of Coimbra.</title>
        <authorList>
            <person name="Tiago I."/>
            <person name="Soares F."/>
            <person name="Portugal A."/>
        </authorList>
    </citation>
    <scope>NUCLEOTIDE SEQUENCE [LARGE SCALE GENOMIC DNA]</scope>
    <source>
        <strain evidence="2">C</strain>
    </source>
</reference>
<keyword evidence="1" id="KW-0812">Transmembrane</keyword>
<dbReference type="RefSeq" id="WP_161824618.1">
    <property type="nucleotide sequence ID" value="NZ_WVIC01000009.1"/>
</dbReference>
<dbReference type="EMBL" id="WVIC01000009">
    <property type="protein sequence ID" value="NCJ06143.1"/>
    <property type="molecule type" value="Genomic_DNA"/>
</dbReference>
<keyword evidence="1" id="KW-1133">Transmembrane helix</keyword>
<evidence type="ECO:0000256" key="1">
    <source>
        <dbReference type="SAM" id="Phobius"/>
    </source>
</evidence>
<proteinExistence type="predicted"/>
<evidence type="ECO:0000313" key="2">
    <source>
        <dbReference type="EMBL" id="NCJ06143.1"/>
    </source>
</evidence>
<feature type="transmembrane region" description="Helical" evidence="1">
    <location>
        <begin position="12"/>
        <end position="32"/>
    </location>
</feature>
<protein>
    <submittedName>
        <fullName evidence="2">Uncharacterized protein</fullName>
    </submittedName>
</protein>
<dbReference type="AlphaFoldDB" id="A0A8K1ZYA6"/>
<keyword evidence="1" id="KW-0472">Membrane</keyword>
<organism evidence="2 3">
    <name type="scientific">Petrachloros mirabilis ULC683</name>
    <dbReference type="NCBI Taxonomy" id="2781853"/>
    <lineage>
        <taxon>Bacteria</taxon>
        <taxon>Bacillati</taxon>
        <taxon>Cyanobacteriota</taxon>
        <taxon>Cyanophyceae</taxon>
        <taxon>Synechococcales</taxon>
        <taxon>Petrachlorosaceae</taxon>
        <taxon>Petrachloros</taxon>
        <taxon>Petrachloros mirabilis</taxon>
    </lineage>
</organism>
<dbReference type="Proteomes" id="UP000607397">
    <property type="component" value="Unassembled WGS sequence"/>
</dbReference>
<sequence>MFVLVKDQYQNTIYAFALTAIAIFPSWGWLALGAELEVQSTQSELSAEQDITKKLRSCVDVKDQKIPKNCEYKFSENLIFSPKIFDSTSIFLKQDMEKDMQFGIYDEPNLQDIKDRLKIRSK</sequence>
<accession>A0A8K1ZYA6</accession>
<evidence type="ECO:0000313" key="3">
    <source>
        <dbReference type="Proteomes" id="UP000607397"/>
    </source>
</evidence>
<comment type="caution">
    <text evidence="2">The sequence shown here is derived from an EMBL/GenBank/DDBJ whole genome shotgun (WGS) entry which is preliminary data.</text>
</comment>
<keyword evidence="3" id="KW-1185">Reference proteome</keyword>
<name>A0A8K1ZYA6_9CYAN</name>